<keyword evidence="4" id="KW-0902">Two-component regulatory system</keyword>
<dbReference type="SMART" id="SM00862">
    <property type="entry name" value="Trans_reg_C"/>
    <property type="match status" value="1"/>
</dbReference>
<dbReference type="Proteomes" id="UP000510888">
    <property type="component" value="Chromosome 1"/>
</dbReference>
<evidence type="ECO:0000256" key="7">
    <source>
        <dbReference type="ARBA" id="ARBA00023163"/>
    </source>
</evidence>
<dbReference type="GO" id="GO:0000976">
    <property type="term" value="F:transcription cis-regulatory region binding"/>
    <property type="evidence" value="ECO:0007669"/>
    <property type="project" value="TreeGrafter"/>
</dbReference>
<reference evidence="12 13" key="1">
    <citation type="journal article" date="2020" name="Genes (Basel)">
        <title>Genomic Comparison of Insect Gut Symbionts from Divergent Burkholderia Subclades.</title>
        <authorList>
            <person name="Takeshita K."/>
            <person name="Kikuchi Y."/>
        </authorList>
    </citation>
    <scope>NUCLEOTIDE SEQUENCE [LARGE SCALE GENOMIC DNA]</scope>
    <source>
        <strain evidence="12 13">PGU16</strain>
    </source>
</reference>
<dbReference type="Gene3D" id="3.40.50.2300">
    <property type="match status" value="1"/>
</dbReference>
<feature type="domain" description="Response regulatory" evidence="10">
    <location>
        <begin position="14"/>
        <end position="128"/>
    </location>
</feature>
<proteinExistence type="predicted"/>
<evidence type="ECO:0000256" key="2">
    <source>
        <dbReference type="ARBA" id="ARBA00022490"/>
    </source>
</evidence>
<dbReference type="Gene3D" id="6.10.250.690">
    <property type="match status" value="1"/>
</dbReference>
<feature type="modified residue" description="4-aspartylphosphate" evidence="8">
    <location>
        <position position="63"/>
    </location>
</feature>
<evidence type="ECO:0000256" key="5">
    <source>
        <dbReference type="ARBA" id="ARBA00023015"/>
    </source>
</evidence>
<dbReference type="GO" id="GO:0000156">
    <property type="term" value="F:phosphorelay response regulator activity"/>
    <property type="evidence" value="ECO:0007669"/>
    <property type="project" value="TreeGrafter"/>
</dbReference>
<dbReference type="InterPro" id="IPR001789">
    <property type="entry name" value="Sig_transdc_resp-reg_receiver"/>
</dbReference>
<dbReference type="FunFam" id="3.40.50.2300:FF:000002">
    <property type="entry name" value="DNA-binding response regulator PhoP"/>
    <property type="match status" value="1"/>
</dbReference>
<evidence type="ECO:0000313" key="12">
    <source>
        <dbReference type="EMBL" id="BCF88384.1"/>
    </source>
</evidence>
<dbReference type="Gene3D" id="1.10.10.10">
    <property type="entry name" value="Winged helix-like DNA-binding domain superfamily/Winged helix DNA-binding domain"/>
    <property type="match status" value="1"/>
</dbReference>
<keyword evidence="3 8" id="KW-0597">Phosphoprotein</keyword>
<dbReference type="GO" id="GO:0005829">
    <property type="term" value="C:cytosol"/>
    <property type="evidence" value="ECO:0007669"/>
    <property type="project" value="TreeGrafter"/>
</dbReference>
<keyword evidence="2" id="KW-0963">Cytoplasm</keyword>
<dbReference type="Pfam" id="PF00072">
    <property type="entry name" value="Response_reg"/>
    <property type="match status" value="1"/>
</dbReference>
<dbReference type="CDD" id="cd00383">
    <property type="entry name" value="trans_reg_C"/>
    <property type="match status" value="1"/>
</dbReference>
<dbReference type="InterPro" id="IPR036388">
    <property type="entry name" value="WH-like_DNA-bd_sf"/>
</dbReference>
<dbReference type="InterPro" id="IPR001867">
    <property type="entry name" value="OmpR/PhoB-type_DNA-bd"/>
</dbReference>
<evidence type="ECO:0000259" key="11">
    <source>
        <dbReference type="PROSITE" id="PS51755"/>
    </source>
</evidence>
<dbReference type="PANTHER" id="PTHR48111">
    <property type="entry name" value="REGULATOR OF RPOS"/>
    <property type="match status" value="1"/>
</dbReference>
<dbReference type="GO" id="GO:0006355">
    <property type="term" value="P:regulation of DNA-templated transcription"/>
    <property type="evidence" value="ECO:0007669"/>
    <property type="project" value="InterPro"/>
</dbReference>
<keyword evidence="5" id="KW-0805">Transcription regulation</keyword>
<dbReference type="PANTHER" id="PTHR48111:SF35">
    <property type="entry name" value="TRANSCRIPTIONAL REGULATORY PROTEIN QSEB"/>
    <property type="match status" value="1"/>
</dbReference>
<comment type="subcellular location">
    <subcellularLocation>
        <location evidence="1">Cytoplasm</location>
    </subcellularLocation>
</comment>
<protein>
    <submittedName>
        <fullName evidence="12">DNA-binding response regulator</fullName>
    </submittedName>
</protein>
<dbReference type="PROSITE" id="PS50110">
    <property type="entry name" value="RESPONSE_REGULATORY"/>
    <property type="match status" value="1"/>
</dbReference>
<dbReference type="SUPFAM" id="SSF52172">
    <property type="entry name" value="CheY-like"/>
    <property type="match status" value="1"/>
</dbReference>
<dbReference type="Pfam" id="PF00486">
    <property type="entry name" value="Trans_reg_C"/>
    <property type="match status" value="1"/>
</dbReference>
<accession>A0A7I8BI69</accession>
<feature type="domain" description="OmpR/PhoB-type" evidence="11">
    <location>
        <begin position="136"/>
        <end position="230"/>
    </location>
</feature>
<dbReference type="AlphaFoldDB" id="A0A7I8BI69"/>
<dbReference type="EMBL" id="AP023174">
    <property type="protein sequence ID" value="BCF88384.1"/>
    <property type="molecule type" value="Genomic_DNA"/>
</dbReference>
<dbReference type="SMART" id="SM00448">
    <property type="entry name" value="REC"/>
    <property type="match status" value="1"/>
</dbReference>
<evidence type="ECO:0000256" key="9">
    <source>
        <dbReference type="PROSITE-ProRule" id="PRU01091"/>
    </source>
</evidence>
<organism evidence="12 13">
    <name type="scientific">Paraburkholderia largidicola</name>
    <dbReference type="NCBI Taxonomy" id="3014751"/>
    <lineage>
        <taxon>Bacteria</taxon>
        <taxon>Pseudomonadati</taxon>
        <taxon>Pseudomonadota</taxon>
        <taxon>Betaproteobacteria</taxon>
        <taxon>Burkholderiales</taxon>
        <taxon>Burkholderiaceae</taxon>
        <taxon>Paraburkholderia</taxon>
    </lineage>
</organism>
<evidence type="ECO:0000259" key="10">
    <source>
        <dbReference type="PROSITE" id="PS50110"/>
    </source>
</evidence>
<dbReference type="PROSITE" id="PS51755">
    <property type="entry name" value="OMPR_PHOB"/>
    <property type="match status" value="1"/>
</dbReference>
<evidence type="ECO:0000313" key="13">
    <source>
        <dbReference type="Proteomes" id="UP000510888"/>
    </source>
</evidence>
<keyword evidence="13" id="KW-1185">Reference proteome</keyword>
<dbReference type="CDD" id="cd17624">
    <property type="entry name" value="REC_OmpR_PmrA-like"/>
    <property type="match status" value="1"/>
</dbReference>
<sequence length="231" mass="25454">MPETRRQPDNDTMRILLVEDDDLIGSGLEVALRNAGFTVDWARDGQHAQLALATTPYLLVILDLGLPKLSGMELLKSLRAGGNDIPVLVLTAKDTAADKVRGLDAGADDYLGKPFDLAELVSRCRALIRRSQGRGSELIEWRDLSVDPVAQTVSRNGVRVALTAREWAVLIHLLTHSGVPQPRARIEESLYGWQEEVESNAIEVHVSNLRKKLGGDVIRTVRGFGYIVDRT</sequence>
<feature type="DNA-binding region" description="OmpR/PhoB-type" evidence="9">
    <location>
        <begin position="136"/>
        <end position="230"/>
    </location>
</feature>
<name>A0A7I8BI69_9BURK</name>
<gene>
    <name evidence="12" type="ORF">PPGU16_14510</name>
</gene>
<keyword evidence="6 9" id="KW-0238">DNA-binding</keyword>
<keyword evidence="7" id="KW-0804">Transcription</keyword>
<dbReference type="SUPFAM" id="SSF46894">
    <property type="entry name" value="C-terminal effector domain of the bipartite response regulators"/>
    <property type="match status" value="1"/>
</dbReference>
<evidence type="ECO:0000256" key="6">
    <source>
        <dbReference type="ARBA" id="ARBA00023125"/>
    </source>
</evidence>
<evidence type="ECO:0000256" key="8">
    <source>
        <dbReference type="PROSITE-ProRule" id="PRU00169"/>
    </source>
</evidence>
<dbReference type="InterPro" id="IPR016032">
    <property type="entry name" value="Sig_transdc_resp-reg_C-effctor"/>
</dbReference>
<evidence type="ECO:0000256" key="3">
    <source>
        <dbReference type="ARBA" id="ARBA00022553"/>
    </source>
</evidence>
<dbReference type="InterPro" id="IPR039420">
    <property type="entry name" value="WalR-like"/>
</dbReference>
<evidence type="ECO:0000256" key="4">
    <source>
        <dbReference type="ARBA" id="ARBA00023012"/>
    </source>
</evidence>
<evidence type="ECO:0000256" key="1">
    <source>
        <dbReference type="ARBA" id="ARBA00004496"/>
    </source>
</evidence>
<dbReference type="GO" id="GO:0032993">
    <property type="term" value="C:protein-DNA complex"/>
    <property type="evidence" value="ECO:0007669"/>
    <property type="project" value="TreeGrafter"/>
</dbReference>
<dbReference type="KEGG" id="plad:PPGU16_14510"/>
<dbReference type="InterPro" id="IPR011006">
    <property type="entry name" value="CheY-like_superfamily"/>
</dbReference>